<comment type="caution">
    <text evidence="3">The sequence shown here is derived from an EMBL/GenBank/DDBJ whole genome shotgun (WGS) entry which is preliminary data.</text>
</comment>
<organism evidence="3 4">
    <name type="scientific">Rhynchospora pubera</name>
    <dbReference type="NCBI Taxonomy" id="906938"/>
    <lineage>
        <taxon>Eukaryota</taxon>
        <taxon>Viridiplantae</taxon>
        <taxon>Streptophyta</taxon>
        <taxon>Embryophyta</taxon>
        <taxon>Tracheophyta</taxon>
        <taxon>Spermatophyta</taxon>
        <taxon>Magnoliopsida</taxon>
        <taxon>Liliopsida</taxon>
        <taxon>Poales</taxon>
        <taxon>Cyperaceae</taxon>
        <taxon>Cyperoideae</taxon>
        <taxon>Rhynchosporeae</taxon>
        <taxon>Rhynchospora</taxon>
    </lineage>
</organism>
<dbReference type="EMBL" id="JAMFTS010000003">
    <property type="protein sequence ID" value="KAJ4775363.1"/>
    <property type="molecule type" value="Genomic_DNA"/>
</dbReference>
<sequence length="133" mass="13506">MAFNTKFLLAFLLAVVAIDGSIAARHLLDTTAAPEAAPTTPKPTIPAIPTVPSTIPGIPTTIPTALPPMPTIPTAIPAIPKVPTTLPPIPAVTAIPSIPTTIPTTLPPIPATIPGFQIPSIPYLSQPPATPSP</sequence>
<feature type="signal peptide" evidence="1">
    <location>
        <begin position="1"/>
        <end position="23"/>
    </location>
</feature>
<feature type="chain" id="PRO_5044716285" evidence="1">
    <location>
        <begin position="24"/>
        <end position="133"/>
    </location>
</feature>
<dbReference type="AlphaFoldDB" id="A0AAV8ECI9"/>
<protein>
    <submittedName>
        <fullName evidence="3">Uncharacterized protein</fullName>
    </submittedName>
</protein>
<evidence type="ECO:0000313" key="3">
    <source>
        <dbReference type="EMBL" id="KAJ4776502.1"/>
    </source>
</evidence>
<keyword evidence="4" id="KW-1185">Reference proteome</keyword>
<name>A0AAV8ECI9_9POAL</name>
<dbReference type="EMBL" id="JAMFTS010000003">
    <property type="protein sequence ID" value="KAJ4776502.1"/>
    <property type="molecule type" value="Genomic_DNA"/>
</dbReference>
<dbReference type="Proteomes" id="UP001140206">
    <property type="component" value="Chromosome 3"/>
</dbReference>
<accession>A0AAV8ECI9</accession>
<dbReference type="PRINTS" id="PR01217">
    <property type="entry name" value="PRICHEXTENSN"/>
</dbReference>
<evidence type="ECO:0000313" key="2">
    <source>
        <dbReference type="EMBL" id="KAJ4775363.1"/>
    </source>
</evidence>
<evidence type="ECO:0000313" key="4">
    <source>
        <dbReference type="Proteomes" id="UP001140206"/>
    </source>
</evidence>
<proteinExistence type="predicted"/>
<keyword evidence="1" id="KW-0732">Signal</keyword>
<evidence type="ECO:0000256" key="1">
    <source>
        <dbReference type="SAM" id="SignalP"/>
    </source>
</evidence>
<reference evidence="3" key="1">
    <citation type="submission" date="2022-08" db="EMBL/GenBank/DDBJ databases">
        <authorList>
            <person name="Marques A."/>
        </authorList>
    </citation>
    <scope>NUCLEOTIDE SEQUENCE</scope>
    <source>
        <strain evidence="3">RhyPub2mFocal</strain>
        <tissue evidence="3">Leaves</tissue>
    </source>
</reference>
<gene>
    <name evidence="2" type="ORF">LUZ62_059620</name>
    <name evidence="3" type="ORF">LUZ62_060759</name>
</gene>